<feature type="transmembrane region" description="Helical" evidence="2">
    <location>
        <begin position="40"/>
        <end position="63"/>
    </location>
</feature>
<keyword evidence="2" id="KW-0812">Transmembrane</keyword>
<evidence type="ECO:0000259" key="3">
    <source>
        <dbReference type="Pfam" id="PF01464"/>
    </source>
</evidence>
<dbReference type="Proteomes" id="UP000502504">
    <property type="component" value="Chromosome"/>
</dbReference>
<gene>
    <name evidence="4" type="ORF">AFM16_22295</name>
    <name evidence="5" type="ORF">HCX60_22700</name>
</gene>
<dbReference type="Gene3D" id="1.10.530.10">
    <property type="match status" value="1"/>
</dbReference>
<reference evidence="5 7" key="2">
    <citation type="submission" date="2020-03" db="EMBL/GenBank/DDBJ databases">
        <title>Is there a link between lipid content and antibiotic production in Streptomyces?</title>
        <authorList>
            <person name="David M."/>
            <person name="Lejeune C."/>
            <person name="Abreu S."/>
            <person name="Thibessard A."/>
            <person name="Leblond P."/>
            <person name="Chaminade P."/>
            <person name="Virolle M.-J."/>
        </authorList>
    </citation>
    <scope>NUCLEOTIDE SEQUENCE [LARGE SCALE GENOMIC DNA]</scope>
    <source>
        <strain evidence="5 7">DSM 41481</strain>
    </source>
</reference>
<organism evidence="5 7">
    <name type="scientific">Streptomyces antibioticus</name>
    <dbReference type="NCBI Taxonomy" id="1890"/>
    <lineage>
        <taxon>Bacteria</taxon>
        <taxon>Bacillati</taxon>
        <taxon>Actinomycetota</taxon>
        <taxon>Actinomycetes</taxon>
        <taxon>Kitasatosporales</taxon>
        <taxon>Streptomycetaceae</taxon>
        <taxon>Streptomyces</taxon>
    </lineage>
</organism>
<dbReference type="AlphaFoldDB" id="A0AAE6YC30"/>
<dbReference type="SUPFAM" id="SSF53955">
    <property type="entry name" value="Lysozyme-like"/>
    <property type="match status" value="1"/>
</dbReference>
<evidence type="ECO:0000313" key="6">
    <source>
        <dbReference type="Proteomes" id="UP000190306"/>
    </source>
</evidence>
<evidence type="ECO:0000313" key="5">
    <source>
        <dbReference type="EMBL" id="QIT45984.1"/>
    </source>
</evidence>
<dbReference type="EMBL" id="CP050692">
    <property type="protein sequence ID" value="QIT45984.1"/>
    <property type="molecule type" value="Genomic_DNA"/>
</dbReference>
<feature type="domain" description="Transglycosylase SLT" evidence="3">
    <location>
        <begin position="121"/>
        <end position="223"/>
    </location>
</feature>
<dbReference type="RefSeq" id="WP_078634435.1">
    <property type="nucleotide sequence ID" value="NZ_CM007717.1"/>
</dbReference>
<dbReference type="Proteomes" id="UP000190306">
    <property type="component" value="Chromosome"/>
</dbReference>
<name>A0AAE6YC30_STRAT</name>
<dbReference type="InterPro" id="IPR008258">
    <property type="entry name" value="Transglycosylase_SLT_dom_1"/>
</dbReference>
<evidence type="ECO:0000256" key="1">
    <source>
        <dbReference type="SAM" id="MobiDB-lite"/>
    </source>
</evidence>
<proteinExistence type="predicted"/>
<dbReference type="Pfam" id="PF01464">
    <property type="entry name" value="SLT"/>
    <property type="match status" value="1"/>
</dbReference>
<evidence type="ECO:0000313" key="4">
    <source>
        <dbReference type="EMBL" id="OOQ49019.1"/>
    </source>
</evidence>
<dbReference type="CDD" id="cd00254">
    <property type="entry name" value="LT-like"/>
    <property type="match status" value="1"/>
</dbReference>
<dbReference type="InterPro" id="IPR023346">
    <property type="entry name" value="Lysozyme-like_dom_sf"/>
</dbReference>
<reference evidence="4 6" key="1">
    <citation type="submission" date="2015-07" db="EMBL/GenBank/DDBJ databases">
        <title>Draft Genome Sequence of Streptomyces antibioticus, IMRU 3720 reveals insights in the evolution of actinomycin biosynthetic gene clusters in Streptomyces.</title>
        <authorList>
            <person name="Crnovcic I."/>
            <person name="Ruckert C."/>
            <person name="Kalinowksi J."/>
            <person name="Keller U."/>
        </authorList>
    </citation>
    <scope>NUCLEOTIDE SEQUENCE [LARGE SCALE GENOMIC DNA]</scope>
    <source>
        <strain evidence="4 6">DSM 41481</strain>
    </source>
</reference>
<feature type="region of interest" description="Disordered" evidence="1">
    <location>
        <begin position="245"/>
        <end position="267"/>
    </location>
</feature>
<dbReference type="EMBL" id="LHQL01000011">
    <property type="protein sequence ID" value="OOQ49019.1"/>
    <property type="molecule type" value="Genomic_DNA"/>
</dbReference>
<keyword evidence="6" id="KW-1185">Reference proteome</keyword>
<evidence type="ECO:0000256" key="2">
    <source>
        <dbReference type="SAM" id="Phobius"/>
    </source>
</evidence>
<protein>
    <submittedName>
        <fullName evidence="5">Lytic transglycosylase domain-containing protein</fullName>
    </submittedName>
</protein>
<evidence type="ECO:0000313" key="7">
    <source>
        <dbReference type="Proteomes" id="UP000502504"/>
    </source>
</evidence>
<accession>A0AAE6YC30</accession>
<sequence>MSADPAEGGEKGTSDALRNTVAAGTGCGCLLSPLVLAGTVIVVIVFGGFGVLLAPVIALVLLFGGGGGGADTPTLEAQASQAIDIFTGDGKGDLEPSTVPDDLYDPIVKAGGLCDTVGPIVIASQIERESAFDATLVGPNGEQGLSQLPPEIFTRYGEDDDDNDKVSALDAADSILAQGRYLCDLAGQAQRAIDDGRATGTVLDLALAAYDVGMDAVLAAKGLPSEAQGYVAAVRAQFSKYSGLAAPPEGATPGVTPGPTDSAPGTV</sequence>
<keyword evidence="2" id="KW-1133">Transmembrane helix</keyword>
<keyword evidence="2" id="KW-0472">Membrane</keyword>